<dbReference type="EMBL" id="JAULUE010002057">
    <property type="protein sequence ID" value="KAK5888641.1"/>
    <property type="molecule type" value="Genomic_DNA"/>
</dbReference>
<keyword evidence="4" id="KW-1185">Reference proteome</keyword>
<protein>
    <recommendedName>
        <fullName evidence="5">ZP domain-containing protein</fullName>
    </recommendedName>
</protein>
<accession>A0AAN8BNQ1</accession>
<sequence length="127" mass="14313">MGTQLYLGVIVVALFATTVANAEIKVNCEKDSISITWRIHPMLVPFAARHFLGNCMASRFNVLPSGEGNAEFNYKLDDCNFKRLMKGKKLLYKNELTFRPDQGRVLHLMCIPSSVFIQDLRGGFLLS</sequence>
<keyword evidence="1" id="KW-0732">Signal</keyword>
<gene>
    <name evidence="2" type="ORF">CesoFtcFv8_014714</name>
    <name evidence="3" type="ORF">CesoFtcFv8_014718</name>
</gene>
<feature type="chain" id="PRO_5044710803" description="ZP domain-containing protein" evidence="1">
    <location>
        <begin position="23"/>
        <end position="127"/>
    </location>
</feature>
<proteinExistence type="predicted"/>
<evidence type="ECO:0000313" key="2">
    <source>
        <dbReference type="EMBL" id="KAK5888641.1"/>
    </source>
</evidence>
<evidence type="ECO:0000313" key="4">
    <source>
        <dbReference type="Proteomes" id="UP001335648"/>
    </source>
</evidence>
<comment type="caution">
    <text evidence="2">The sequence shown here is derived from an EMBL/GenBank/DDBJ whole genome shotgun (WGS) entry which is preliminary data.</text>
</comment>
<dbReference type="EMBL" id="JAULUE010002057">
    <property type="protein sequence ID" value="KAK5888648.1"/>
    <property type="molecule type" value="Genomic_DNA"/>
</dbReference>
<evidence type="ECO:0000313" key="3">
    <source>
        <dbReference type="EMBL" id="KAK5888648.1"/>
    </source>
</evidence>
<evidence type="ECO:0008006" key="5">
    <source>
        <dbReference type="Google" id="ProtNLM"/>
    </source>
</evidence>
<feature type="signal peptide" evidence="1">
    <location>
        <begin position="1"/>
        <end position="22"/>
    </location>
</feature>
<name>A0AAN8BNQ1_9TELE</name>
<dbReference type="Gene3D" id="2.60.40.3210">
    <property type="entry name" value="Zona pellucida, ZP-N domain"/>
    <property type="match status" value="1"/>
</dbReference>
<dbReference type="AlphaFoldDB" id="A0AAN8BNQ1"/>
<reference evidence="2 4" key="1">
    <citation type="journal article" date="2023" name="Mol. Biol. Evol.">
        <title>Genomics of Secondarily Temperate Adaptation in the Only Non-Antarctic Icefish.</title>
        <authorList>
            <person name="Rivera-Colon A.G."/>
            <person name="Rayamajhi N."/>
            <person name="Minhas B.F."/>
            <person name="Madrigal G."/>
            <person name="Bilyk K.T."/>
            <person name="Yoon V."/>
            <person name="Hune M."/>
            <person name="Gregory S."/>
            <person name="Cheng C.H.C."/>
            <person name="Catchen J.M."/>
        </authorList>
    </citation>
    <scope>NUCLEOTIDE SEQUENCE [LARGE SCALE GENOMIC DNA]</scope>
    <source>
        <strain evidence="2">JC2023a</strain>
    </source>
</reference>
<evidence type="ECO:0000256" key="1">
    <source>
        <dbReference type="SAM" id="SignalP"/>
    </source>
</evidence>
<dbReference type="Proteomes" id="UP001335648">
    <property type="component" value="Unassembled WGS sequence"/>
</dbReference>
<organism evidence="2 4">
    <name type="scientific">Champsocephalus esox</name>
    <name type="common">pike icefish</name>
    <dbReference type="NCBI Taxonomy" id="159716"/>
    <lineage>
        <taxon>Eukaryota</taxon>
        <taxon>Metazoa</taxon>
        <taxon>Chordata</taxon>
        <taxon>Craniata</taxon>
        <taxon>Vertebrata</taxon>
        <taxon>Euteleostomi</taxon>
        <taxon>Actinopterygii</taxon>
        <taxon>Neopterygii</taxon>
        <taxon>Teleostei</taxon>
        <taxon>Neoteleostei</taxon>
        <taxon>Acanthomorphata</taxon>
        <taxon>Eupercaria</taxon>
        <taxon>Perciformes</taxon>
        <taxon>Notothenioidei</taxon>
        <taxon>Channichthyidae</taxon>
        <taxon>Champsocephalus</taxon>
    </lineage>
</organism>